<sequence length="463" mass="51349">MLELSTKLTACKKYLNVLKERRITMYCNNCGQEVPNNSGFCPNCGAKINPQNQTTQDAQSTEPRTIKLKCKNCNATMEVDASKQEAVCPYCGAKEKILDSDAVAVEKIKSNTYKEMEYARMEKEKKQNAKNQKEQEKKAYSKSFLSKFTIIMMFICLICTFTAFGSKHILAGIIALIQTVIFAVSWLMGKQIIGENKKAVYKALALLGCLLIIPFSLSNQTHNSDRSDTAKNDFSKITWPTSELAKLIPQPSSNIGKINLDSSNYLSIDVGNITEADFKEYAQKCSDAGFNVDYKKNDTYYIASDTNGNRLNITYDKDEIMCIQLRAADTSDDSENSEADTAVANTGTAITTDNSGSDNPATTDSGDTQNSTTDSGSVTPELKEFLDSYESFMDEYIAFMQKYNSSGDTLSMATDYAKMLAKYAEFSKKADAYNTDEMSAEDAAYYLDVMNRVNKKLADAALN</sequence>
<evidence type="ECO:0000313" key="7">
    <source>
        <dbReference type="Proteomes" id="UP000286104"/>
    </source>
</evidence>
<keyword evidence="3" id="KW-1133">Transmembrane helix</keyword>
<accession>A0A413ZZ52</accession>
<keyword evidence="1" id="KW-0175">Coiled coil</keyword>
<keyword evidence="3" id="KW-0472">Membrane</keyword>
<protein>
    <submittedName>
        <fullName evidence="6">Zinc-ribbon domain-containing protein</fullName>
    </submittedName>
</protein>
<feature type="domain" description="DUF6591" evidence="5">
    <location>
        <begin position="235"/>
        <end position="460"/>
    </location>
</feature>
<dbReference type="EMBL" id="QSHU01000015">
    <property type="protein sequence ID" value="RHC38421.1"/>
    <property type="molecule type" value="Genomic_DNA"/>
</dbReference>
<organism evidence="6 7">
    <name type="scientific">Agathobacter rectalis</name>
    <dbReference type="NCBI Taxonomy" id="39491"/>
    <lineage>
        <taxon>Bacteria</taxon>
        <taxon>Bacillati</taxon>
        <taxon>Bacillota</taxon>
        <taxon>Clostridia</taxon>
        <taxon>Lachnospirales</taxon>
        <taxon>Lachnospiraceae</taxon>
        <taxon>Agathobacter</taxon>
    </lineage>
</organism>
<proteinExistence type="predicted"/>
<evidence type="ECO:0000259" key="4">
    <source>
        <dbReference type="Pfam" id="PF13240"/>
    </source>
</evidence>
<feature type="transmembrane region" description="Helical" evidence="3">
    <location>
        <begin position="199"/>
        <end position="217"/>
    </location>
</feature>
<dbReference type="Proteomes" id="UP000286104">
    <property type="component" value="Unassembled WGS sequence"/>
</dbReference>
<dbReference type="Pfam" id="PF20234">
    <property type="entry name" value="DUF6591"/>
    <property type="match status" value="1"/>
</dbReference>
<gene>
    <name evidence="6" type="ORF">DW848_10955</name>
</gene>
<feature type="coiled-coil region" evidence="1">
    <location>
        <begin position="116"/>
        <end position="143"/>
    </location>
</feature>
<evidence type="ECO:0000259" key="5">
    <source>
        <dbReference type="Pfam" id="PF20234"/>
    </source>
</evidence>
<evidence type="ECO:0000256" key="2">
    <source>
        <dbReference type="SAM" id="MobiDB-lite"/>
    </source>
</evidence>
<feature type="region of interest" description="Disordered" evidence="2">
    <location>
        <begin position="329"/>
        <end position="379"/>
    </location>
</feature>
<comment type="caution">
    <text evidence="6">The sequence shown here is derived from an EMBL/GenBank/DDBJ whole genome shotgun (WGS) entry which is preliminary data.</text>
</comment>
<feature type="transmembrane region" description="Helical" evidence="3">
    <location>
        <begin position="144"/>
        <end position="163"/>
    </location>
</feature>
<feature type="compositionally biased region" description="Polar residues" evidence="2">
    <location>
        <begin position="343"/>
        <end position="378"/>
    </location>
</feature>
<feature type="transmembrane region" description="Helical" evidence="3">
    <location>
        <begin position="169"/>
        <end position="187"/>
    </location>
</feature>
<dbReference type="InterPro" id="IPR026870">
    <property type="entry name" value="Zinc_ribbon_dom"/>
</dbReference>
<dbReference type="Pfam" id="PF13240">
    <property type="entry name" value="Zn_Ribbon_1"/>
    <property type="match status" value="1"/>
</dbReference>
<feature type="domain" description="Zinc-ribbon" evidence="4">
    <location>
        <begin position="26"/>
        <end position="48"/>
    </location>
</feature>
<evidence type="ECO:0000313" key="6">
    <source>
        <dbReference type="EMBL" id="RHC38421.1"/>
    </source>
</evidence>
<reference evidence="6 7" key="1">
    <citation type="submission" date="2018-08" db="EMBL/GenBank/DDBJ databases">
        <title>A genome reference for cultivated species of the human gut microbiota.</title>
        <authorList>
            <person name="Zou Y."/>
            <person name="Xue W."/>
            <person name="Luo G."/>
        </authorList>
    </citation>
    <scope>NUCLEOTIDE SEQUENCE [LARGE SCALE GENOMIC DNA]</scope>
    <source>
        <strain evidence="6 7">AM36-3AA</strain>
    </source>
</reference>
<dbReference type="InterPro" id="IPR046526">
    <property type="entry name" value="DUF6591"/>
</dbReference>
<evidence type="ECO:0000256" key="1">
    <source>
        <dbReference type="SAM" id="Coils"/>
    </source>
</evidence>
<evidence type="ECO:0000256" key="3">
    <source>
        <dbReference type="SAM" id="Phobius"/>
    </source>
</evidence>
<dbReference type="AlphaFoldDB" id="A0A413ZZ52"/>
<name>A0A413ZZ52_9FIRM</name>
<dbReference type="Gene3D" id="2.20.28.30">
    <property type="entry name" value="RNA polymerase ii, chain L"/>
    <property type="match status" value="1"/>
</dbReference>
<keyword evidence="3" id="KW-0812">Transmembrane</keyword>